<dbReference type="Proteomes" id="UP001530400">
    <property type="component" value="Unassembled WGS sequence"/>
</dbReference>
<proteinExistence type="predicted"/>
<evidence type="ECO:0000313" key="2">
    <source>
        <dbReference type="Proteomes" id="UP001530400"/>
    </source>
</evidence>
<dbReference type="PANTHER" id="PTHR14614:SF97">
    <property type="entry name" value="S-ADENOSYL-L-METHIONINE-DEPENDENT METHYLTRANSFERASES SUPERFAMILY PROTEIN"/>
    <property type="match status" value="1"/>
</dbReference>
<protein>
    <recommendedName>
        <fullName evidence="3">Calmodulin-lysine N-methyltransferase</fullName>
    </recommendedName>
</protein>
<name>A0ABD3Q070_9STRA</name>
<organism evidence="1 2">
    <name type="scientific">Cyclotella atomus</name>
    <dbReference type="NCBI Taxonomy" id="382360"/>
    <lineage>
        <taxon>Eukaryota</taxon>
        <taxon>Sar</taxon>
        <taxon>Stramenopiles</taxon>
        <taxon>Ochrophyta</taxon>
        <taxon>Bacillariophyta</taxon>
        <taxon>Coscinodiscophyceae</taxon>
        <taxon>Thalassiosirophycidae</taxon>
        <taxon>Stephanodiscales</taxon>
        <taxon>Stephanodiscaceae</taxon>
        <taxon>Cyclotella</taxon>
    </lineage>
</organism>
<keyword evidence="2" id="KW-1185">Reference proteome</keyword>
<evidence type="ECO:0000313" key="1">
    <source>
        <dbReference type="EMBL" id="KAL3792906.1"/>
    </source>
</evidence>
<dbReference type="EMBL" id="JALLPJ020000416">
    <property type="protein sequence ID" value="KAL3792906.1"/>
    <property type="molecule type" value="Genomic_DNA"/>
</dbReference>
<dbReference type="AlphaFoldDB" id="A0ABD3Q070"/>
<dbReference type="InterPro" id="IPR019410">
    <property type="entry name" value="Methyltransf_16"/>
</dbReference>
<dbReference type="Gene3D" id="3.40.50.150">
    <property type="entry name" value="Vaccinia Virus protein VP39"/>
    <property type="match status" value="1"/>
</dbReference>
<sequence length="361" mass="40182">MTFAQSPSNHLPINYDLECDEEFCPDDFESPFRLHITLPRTLKPAAAGKRLTFHSRERSTGTGVVTSNDKTTDLETIHDGPLDPHFFQKGFYLEAKTGFQVWPGSRLLLQALLCELDDAPSEGSAFTRLKYWQDRLLRSSTPLNILELGGGIGAVGGSLAAAGANVLMTDLNVLVNHGMGPNLIRLQSSSGDCAAFFPFLTSMLPAKQSEDNIVQEPIVIGCGCARPTVLDWFKPVSEQLSHDACNNVDLIVACDCIFLRKIVDPMFNAVAEIFRNAKRSEEVTCLFTYQRRNLMGVFITLEEVLDKIAKRGWSVQCLAWRKVVVEDDGEHDLYLFEISSKGQQEALRNDVESNCEEKKES</sequence>
<reference evidence="1 2" key="1">
    <citation type="submission" date="2024-10" db="EMBL/GenBank/DDBJ databases">
        <title>Updated reference genomes for cyclostephanoid diatoms.</title>
        <authorList>
            <person name="Roberts W.R."/>
            <person name="Alverson A.J."/>
        </authorList>
    </citation>
    <scope>NUCLEOTIDE SEQUENCE [LARGE SCALE GENOMIC DNA]</scope>
    <source>
        <strain evidence="1 2">AJA010-31</strain>
    </source>
</reference>
<dbReference type="Pfam" id="PF10294">
    <property type="entry name" value="Methyltransf_16"/>
    <property type="match status" value="2"/>
</dbReference>
<dbReference type="InterPro" id="IPR029063">
    <property type="entry name" value="SAM-dependent_MTases_sf"/>
</dbReference>
<dbReference type="SUPFAM" id="SSF53335">
    <property type="entry name" value="S-adenosyl-L-methionine-dependent methyltransferases"/>
    <property type="match status" value="1"/>
</dbReference>
<evidence type="ECO:0008006" key="3">
    <source>
        <dbReference type="Google" id="ProtNLM"/>
    </source>
</evidence>
<comment type="caution">
    <text evidence="1">The sequence shown here is derived from an EMBL/GenBank/DDBJ whole genome shotgun (WGS) entry which is preliminary data.</text>
</comment>
<dbReference type="PANTHER" id="PTHR14614">
    <property type="entry name" value="HEPATOCELLULAR CARCINOMA-ASSOCIATED ANTIGEN"/>
    <property type="match status" value="1"/>
</dbReference>
<gene>
    <name evidence="1" type="ORF">ACHAWO_010712</name>
</gene>
<accession>A0ABD3Q070</accession>